<name>A0AAI9V9I5_9PEZI</name>
<gene>
    <name evidence="2" type="ORF">CCUS01_06569</name>
</gene>
<evidence type="ECO:0000313" key="3">
    <source>
        <dbReference type="Proteomes" id="UP001239213"/>
    </source>
</evidence>
<protein>
    <submittedName>
        <fullName evidence="2">Uncharacterized protein</fullName>
    </submittedName>
</protein>
<feature type="compositionally biased region" description="Basic and acidic residues" evidence="1">
    <location>
        <begin position="106"/>
        <end position="115"/>
    </location>
</feature>
<evidence type="ECO:0000313" key="2">
    <source>
        <dbReference type="EMBL" id="KAK1470184.1"/>
    </source>
</evidence>
<sequence length="192" mass="21592">MDSDADTVKDFETEFNITQSERIHRTDPHFLWYAPRQPTNASSVNSAHEETLGLVRKHGECWSLRLQAKRQSGLACMETRVLSKLIQSDAAPSLPPRLEMRRRRHGDPIERERKRPLTRKKNAEGEENPLPGQYVPCLGGALAGVYGDGESEGVAVFFAENKKSTLYGYGSLYDSDNMVCPRKHSIYISVAV</sequence>
<keyword evidence="3" id="KW-1185">Reference proteome</keyword>
<dbReference type="EMBL" id="MPDP01000246">
    <property type="protein sequence ID" value="KAK1470184.1"/>
    <property type="molecule type" value="Genomic_DNA"/>
</dbReference>
<accession>A0AAI9V9I5</accession>
<comment type="caution">
    <text evidence="2">The sequence shown here is derived from an EMBL/GenBank/DDBJ whole genome shotgun (WGS) entry which is preliminary data.</text>
</comment>
<reference evidence="2" key="1">
    <citation type="submission" date="2016-11" db="EMBL/GenBank/DDBJ databases">
        <title>The genome sequence of Colletotrichum cuscutae.</title>
        <authorList>
            <person name="Baroncelli R."/>
        </authorList>
    </citation>
    <scope>NUCLEOTIDE SEQUENCE</scope>
    <source>
        <strain evidence="2">IMI 304802</strain>
    </source>
</reference>
<dbReference type="AlphaFoldDB" id="A0AAI9V9I5"/>
<proteinExistence type="predicted"/>
<feature type="region of interest" description="Disordered" evidence="1">
    <location>
        <begin position="92"/>
        <end position="129"/>
    </location>
</feature>
<evidence type="ECO:0000256" key="1">
    <source>
        <dbReference type="SAM" id="MobiDB-lite"/>
    </source>
</evidence>
<organism evidence="2 3">
    <name type="scientific">Colletotrichum cuscutae</name>
    <dbReference type="NCBI Taxonomy" id="1209917"/>
    <lineage>
        <taxon>Eukaryota</taxon>
        <taxon>Fungi</taxon>
        <taxon>Dikarya</taxon>
        <taxon>Ascomycota</taxon>
        <taxon>Pezizomycotina</taxon>
        <taxon>Sordariomycetes</taxon>
        <taxon>Hypocreomycetidae</taxon>
        <taxon>Glomerellales</taxon>
        <taxon>Glomerellaceae</taxon>
        <taxon>Colletotrichum</taxon>
        <taxon>Colletotrichum acutatum species complex</taxon>
    </lineage>
</organism>
<dbReference type="Proteomes" id="UP001239213">
    <property type="component" value="Unassembled WGS sequence"/>
</dbReference>